<evidence type="ECO:0000313" key="1">
    <source>
        <dbReference type="EMBL" id="SDX47788.1"/>
    </source>
</evidence>
<dbReference type="Proteomes" id="UP000199441">
    <property type="component" value="Unassembled WGS sequence"/>
</dbReference>
<sequence length="313" mass="33553">MGVGKSARGNHLSGMDTETAFAAYEAVRHRLPSPATGRKAATRSETLDDVADSYDAFFLDAFGVLNIGETAIPGVVERVASLKARGKRVIVVSNAAGFPHATLMEKYHRLGYGFAPEDVITSRAALLAAPQPAGPMKWGLMATPSAGLQDFEGLDVTYLDDDPAIYTQVDGFLMIGSAVWTEHRQALLTAALRDRPRPVWVGNPDIVAPRETGFSIEPGHFAHRLANGTGVTPRFFGKPFLDIYDLAFQRLAPEIKRARVLMVGDSLHTDILGAQNAGVASALIAGYGFFAGQNVESAIAKSGIKPDHILERP</sequence>
<dbReference type="GO" id="GO:0005737">
    <property type="term" value="C:cytoplasm"/>
    <property type="evidence" value="ECO:0007669"/>
    <property type="project" value="TreeGrafter"/>
</dbReference>
<evidence type="ECO:0000313" key="2">
    <source>
        <dbReference type="Proteomes" id="UP000199441"/>
    </source>
</evidence>
<dbReference type="SUPFAM" id="SSF56784">
    <property type="entry name" value="HAD-like"/>
    <property type="match status" value="1"/>
</dbReference>
<keyword evidence="1" id="KW-0378">Hydrolase</keyword>
<keyword evidence="2" id="KW-1185">Reference proteome</keyword>
<dbReference type="GO" id="GO:0016791">
    <property type="term" value="F:phosphatase activity"/>
    <property type="evidence" value="ECO:0007669"/>
    <property type="project" value="TreeGrafter"/>
</dbReference>
<accession>A0A1H3C1J0</accession>
<dbReference type="Pfam" id="PF13242">
    <property type="entry name" value="Hydrolase_like"/>
    <property type="match status" value="1"/>
</dbReference>
<gene>
    <name evidence="1" type="ORF">SAMN04488001_3292</name>
</gene>
<dbReference type="STRING" id="670155.SAMN04488001_3292"/>
<reference evidence="2" key="1">
    <citation type="submission" date="2016-10" db="EMBL/GenBank/DDBJ databases">
        <authorList>
            <person name="Varghese N."/>
            <person name="Submissions S."/>
        </authorList>
    </citation>
    <scope>NUCLEOTIDE SEQUENCE [LARGE SCALE GENOMIC DNA]</scope>
    <source>
        <strain evidence="2">DSM 26922</strain>
    </source>
</reference>
<dbReference type="Gene3D" id="3.40.50.1000">
    <property type="entry name" value="HAD superfamily/HAD-like"/>
    <property type="match status" value="2"/>
</dbReference>
<dbReference type="EMBL" id="FNOI01000008">
    <property type="protein sequence ID" value="SDX47788.1"/>
    <property type="molecule type" value="Genomic_DNA"/>
</dbReference>
<protein>
    <submittedName>
        <fullName evidence="1">HAD-superfamily class IIA hydrolase, TIGR01459</fullName>
    </submittedName>
</protein>
<organism evidence="1 2">
    <name type="scientific">Litoreibacter albidus</name>
    <dbReference type="NCBI Taxonomy" id="670155"/>
    <lineage>
        <taxon>Bacteria</taxon>
        <taxon>Pseudomonadati</taxon>
        <taxon>Pseudomonadota</taxon>
        <taxon>Alphaproteobacteria</taxon>
        <taxon>Rhodobacterales</taxon>
        <taxon>Roseobacteraceae</taxon>
        <taxon>Litoreibacter</taxon>
    </lineage>
</organism>
<dbReference type="PANTHER" id="PTHR19288">
    <property type="entry name" value="4-NITROPHENYLPHOSPHATASE-RELATED"/>
    <property type="match status" value="1"/>
</dbReference>
<dbReference type="Pfam" id="PF13344">
    <property type="entry name" value="Hydrolase_6"/>
    <property type="match status" value="1"/>
</dbReference>
<dbReference type="InterPro" id="IPR036412">
    <property type="entry name" value="HAD-like_sf"/>
</dbReference>
<name>A0A1H3C1J0_9RHOB</name>
<dbReference type="PANTHER" id="PTHR19288:SF90">
    <property type="entry name" value="OS08G0542600 PROTEIN"/>
    <property type="match status" value="1"/>
</dbReference>
<dbReference type="AlphaFoldDB" id="A0A1H3C1J0"/>
<proteinExistence type="predicted"/>
<dbReference type="InterPro" id="IPR006357">
    <property type="entry name" value="HAD-SF_hydro_IIA"/>
</dbReference>
<dbReference type="InterPro" id="IPR023214">
    <property type="entry name" value="HAD_sf"/>
</dbReference>
<dbReference type="OrthoDB" id="148966at2"/>